<evidence type="ECO:0000256" key="1">
    <source>
        <dbReference type="ARBA" id="ARBA00004511"/>
    </source>
</evidence>
<keyword evidence="6 10" id="KW-1133">Transmembrane helix</keyword>
<comment type="similarity">
    <text evidence="2 10">Belongs to the ATG9 family.</text>
</comment>
<feature type="signal peptide" evidence="11">
    <location>
        <begin position="1"/>
        <end position="22"/>
    </location>
</feature>
<name>A0A0N5AAR9_9BILA</name>
<feature type="transmembrane region" description="Helical" evidence="10">
    <location>
        <begin position="345"/>
        <end position="363"/>
    </location>
</feature>
<evidence type="ECO:0000256" key="7">
    <source>
        <dbReference type="ARBA" id="ARBA00023006"/>
    </source>
</evidence>
<accession>A0A0N5AAR9</accession>
<dbReference type="STRING" id="451379.A0A0N5AAR9"/>
<comment type="caution">
    <text evidence="10">Lacks conserved residue(s) required for the propagation of feature annotation.</text>
</comment>
<keyword evidence="9 10" id="KW-0472">Membrane</keyword>
<reference evidence="13" key="1">
    <citation type="submission" date="2017-02" db="UniProtKB">
        <authorList>
            <consortium name="WormBaseParasite"/>
        </authorList>
    </citation>
    <scope>IDENTIFICATION</scope>
</reference>
<feature type="transmembrane region" description="Helical" evidence="10">
    <location>
        <begin position="246"/>
        <end position="268"/>
    </location>
</feature>
<comment type="subcellular location">
    <subcellularLocation>
        <location evidence="1 10">Preautophagosomal structure membrane</location>
        <topology evidence="1 10">Multi-pass membrane protein</topology>
    </subcellularLocation>
</comment>
<dbReference type="PANTHER" id="PTHR13038:SF10">
    <property type="entry name" value="AUTOPHAGY-RELATED PROTEIN 9"/>
    <property type="match status" value="1"/>
</dbReference>
<evidence type="ECO:0000256" key="9">
    <source>
        <dbReference type="ARBA" id="ARBA00023136"/>
    </source>
</evidence>
<dbReference type="GO" id="GO:0061709">
    <property type="term" value="P:reticulophagy"/>
    <property type="evidence" value="ECO:0007669"/>
    <property type="project" value="TreeGrafter"/>
</dbReference>
<evidence type="ECO:0000256" key="3">
    <source>
        <dbReference type="ARBA" id="ARBA00018074"/>
    </source>
</evidence>
<dbReference type="InterPro" id="IPR007241">
    <property type="entry name" value="Autophagy-rel_prot_9"/>
</dbReference>
<comment type="function">
    <text evidence="10">Phospholipid scramblase involved in autophagy. Cycles between the preautophagosomal structure/phagophore assembly site (PAS) and the cytoplasmic vesicle pool and supplies membrane for the growing autophagosome. Lipid scramblase activity plays a key role in preautophagosomal structure/phagophore assembly by distributing the phospholipids that arrive through ATG2 from the cytoplasmic to the luminal leaflet of the bilayer, thereby driving autophagosomal membrane expansion.</text>
</comment>
<evidence type="ECO:0000256" key="2">
    <source>
        <dbReference type="ARBA" id="ARBA00006185"/>
    </source>
</evidence>
<evidence type="ECO:0000313" key="12">
    <source>
        <dbReference type="Proteomes" id="UP000046393"/>
    </source>
</evidence>
<keyword evidence="7 10" id="KW-0072">Autophagy</keyword>
<evidence type="ECO:0000256" key="8">
    <source>
        <dbReference type="ARBA" id="ARBA00023055"/>
    </source>
</evidence>
<dbReference type="PANTHER" id="PTHR13038">
    <property type="entry name" value="APG9 AUTOPHAGY 9"/>
    <property type="match status" value="1"/>
</dbReference>
<dbReference type="GO" id="GO:0005776">
    <property type="term" value="C:autophagosome"/>
    <property type="evidence" value="ECO:0007669"/>
    <property type="project" value="TreeGrafter"/>
</dbReference>
<keyword evidence="11" id="KW-0732">Signal</keyword>
<dbReference type="GO" id="GO:0006869">
    <property type="term" value="P:lipid transport"/>
    <property type="evidence" value="ECO:0007669"/>
    <property type="project" value="UniProtKB-KW"/>
</dbReference>
<dbReference type="GO" id="GO:0034497">
    <property type="term" value="P:protein localization to phagophore assembly site"/>
    <property type="evidence" value="ECO:0007669"/>
    <property type="project" value="TreeGrafter"/>
</dbReference>
<sequence length="545" mass="62985">MCHIMHIFLNIKFFTLVDFCNAISYEHVKLLSILKLHNVKFFQFFTRFYQYHQGGGFVCVTTARVCSLLQYLFIVLFSTFLVECVDYPVLFNNKNTTADGIPITGKRHIQLMTLIFVLGIDDDNLGNLTWCEVLALLCQKLPDLHVIITKDKLNELDICQRILRFKNYFVALVNKDMLPPVVNIPFLGPQPYLSSGLKLNLDFLFFWGSFSPWEGPYTLKDEYKDPQNIGKLSNSFVCINTQCHKFFIYTINSCIPSVIHFFLLCGAYKKRSNTKLRHFNELDHQLQIRLSRSYDFATRYMNLFTSPLIEIIAKSLKFVTGSIFAVLFALAAWDEDVLTVNLEHALTLMTATFLIVIVCSSMITSDDCVYMPERLMRSIIACIHYAPISWEGKAHTRAVRKEFDSLYPLTFRYILEELFSPLITPFILFFWVRPRMQKFVEFFIRFTVSIEGLGDVCSFAQMDIAKHGDEKCIFILAIDGVAFDKDEDYIANDGKTEISLLNFAAMNPLWEPPPLAAEFINDLKTHVSCLSVFLILFEHILKNVW</sequence>
<dbReference type="Proteomes" id="UP000046393">
    <property type="component" value="Unplaced"/>
</dbReference>
<protein>
    <recommendedName>
        <fullName evidence="3 10">Autophagy-related protein 9</fullName>
    </recommendedName>
</protein>
<keyword evidence="8 10" id="KW-0445">Lipid transport</keyword>
<dbReference type="AlphaFoldDB" id="A0A0N5AAR9"/>
<dbReference type="GO" id="GO:0034727">
    <property type="term" value="P:piecemeal microautophagy of the nucleus"/>
    <property type="evidence" value="ECO:0007669"/>
    <property type="project" value="TreeGrafter"/>
</dbReference>
<evidence type="ECO:0000256" key="6">
    <source>
        <dbReference type="ARBA" id="ARBA00022989"/>
    </source>
</evidence>
<keyword evidence="5 10" id="KW-0812">Transmembrane</keyword>
<dbReference type="WBParaSite" id="SMUV_0000124501-mRNA-1">
    <property type="protein sequence ID" value="SMUV_0000124501-mRNA-1"/>
    <property type="gene ID" value="SMUV_0000124501"/>
</dbReference>
<proteinExistence type="inferred from homology"/>
<dbReference type="Pfam" id="PF04109">
    <property type="entry name" value="ATG9"/>
    <property type="match status" value="2"/>
</dbReference>
<dbReference type="GO" id="GO:0034045">
    <property type="term" value="C:phagophore assembly site membrane"/>
    <property type="evidence" value="ECO:0007669"/>
    <property type="project" value="UniProtKB-SubCell"/>
</dbReference>
<keyword evidence="4 10" id="KW-0813">Transport</keyword>
<evidence type="ECO:0000313" key="13">
    <source>
        <dbReference type="WBParaSite" id="SMUV_0000124501-mRNA-1"/>
    </source>
</evidence>
<evidence type="ECO:0000256" key="11">
    <source>
        <dbReference type="SAM" id="SignalP"/>
    </source>
</evidence>
<feature type="transmembrane region" description="Helical" evidence="10">
    <location>
        <begin position="316"/>
        <end position="333"/>
    </location>
</feature>
<evidence type="ECO:0000256" key="5">
    <source>
        <dbReference type="ARBA" id="ARBA00022692"/>
    </source>
</evidence>
<feature type="chain" id="PRO_5005893115" description="Autophagy-related protein 9" evidence="11">
    <location>
        <begin position="23"/>
        <end position="545"/>
    </location>
</feature>
<dbReference type="GO" id="GO:0000422">
    <property type="term" value="P:autophagy of mitochondrion"/>
    <property type="evidence" value="ECO:0007669"/>
    <property type="project" value="TreeGrafter"/>
</dbReference>
<evidence type="ECO:0000256" key="4">
    <source>
        <dbReference type="ARBA" id="ARBA00022448"/>
    </source>
</evidence>
<feature type="transmembrane region" description="Helical" evidence="10">
    <location>
        <begin position="410"/>
        <end position="432"/>
    </location>
</feature>
<evidence type="ECO:0000256" key="10">
    <source>
        <dbReference type="RuleBase" id="RU364027"/>
    </source>
</evidence>
<keyword evidence="12" id="KW-1185">Reference proteome</keyword>
<organism evidence="12 13">
    <name type="scientific">Syphacia muris</name>
    <dbReference type="NCBI Taxonomy" id="451379"/>
    <lineage>
        <taxon>Eukaryota</taxon>
        <taxon>Metazoa</taxon>
        <taxon>Ecdysozoa</taxon>
        <taxon>Nematoda</taxon>
        <taxon>Chromadorea</taxon>
        <taxon>Rhabditida</taxon>
        <taxon>Spirurina</taxon>
        <taxon>Oxyuridomorpha</taxon>
        <taxon>Oxyuroidea</taxon>
        <taxon>Oxyuridae</taxon>
        <taxon>Syphacia</taxon>
    </lineage>
</organism>